<dbReference type="GO" id="GO:0004636">
    <property type="term" value="F:phosphoribosyl-ATP diphosphatase activity"/>
    <property type="evidence" value="ECO:0007669"/>
    <property type="project" value="UniProtKB-EC"/>
</dbReference>
<dbReference type="FunCoup" id="F5Y985">
    <property type="interactions" value="307"/>
</dbReference>
<dbReference type="SUPFAM" id="SSF51366">
    <property type="entry name" value="Ribulose-phoshate binding barrel"/>
    <property type="match status" value="1"/>
</dbReference>
<sequence length="438" mass="47722">MVIASIDIQGGKVVQLRQGAELVLQREDAPGLAKEFDLYGEVAVIDLDAAMGKGSNLEMIKPLLRLAECRVGGGIRSPEQARELVSLGAKKIIVGSNAFRDPAKKGAGIAAGEFKVNTEFLEAISKKIGRERLIVAVDSRNGEIVVDGWKTPTGLKLAEVAIEVAPYAAELLFTCVEREGTMTGIDLEQVKALKKALSWLNDKECSITAAGGVTTLEEVESLAALGCDVQLGMALYTGKINLADAFLRSLNWKKGAPPQPMLPVIAQSRDGQVLMTGFADEEAVSETFKRGNLCFHSRTRSKLWMKGEHSGNTLKVLRLRADCDRDAILAIVEPAGPVCHTGAWSCFGTDRRYTWEYLQSVIAERFSNPKPGSYTATLDADLVREKVMEEADEVCTAKTHDEIVWEAADLLYFTTALITRAGVGVEEVLDELDRRHKK</sequence>
<dbReference type="GO" id="GO:0000105">
    <property type="term" value="P:L-histidine biosynthetic process"/>
    <property type="evidence" value="ECO:0007669"/>
    <property type="project" value="UniProtKB-UniPathway"/>
</dbReference>
<dbReference type="EMBL" id="CP001841">
    <property type="protein sequence ID" value="AEF83020.1"/>
    <property type="molecule type" value="Genomic_DNA"/>
</dbReference>
<dbReference type="UniPathway" id="UPA00031">
    <property type="reaction ID" value="UER00007"/>
</dbReference>
<reference evidence="20" key="1">
    <citation type="submission" date="2009-12" db="EMBL/GenBank/DDBJ databases">
        <title>Complete sequence of Treponema azotonutricium strain ZAS-9.</title>
        <authorList>
            <person name="Tetu S.G."/>
            <person name="Matson E."/>
            <person name="Ren Q."/>
            <person name="Seshadri R."/>
            <person name="Elbourne L."/>
            <person name="Hassan K.A."/>
            <person name="Durkin A."/>
            <person name="Radune D."/>
            <person name="Mohamoud Y."/>
            <person name="Shay R."/>
            <person name="Jin S."/>
            <person name="Zhang X."/>
            <person name="Lucey K."/>
            <person name="Ballor N.R."/>
            <person name="Ottesen E."/>
            <person name="Rosenthal R."/>
            <person name="Allen A."/>
            <person name="Leadbetter J.R."/>
            <person name="Paulsen I.T."/>
        </authorList>
    </citation>
    <scope>NUCLEOTIDE SEQUENCE [LARGE SCALE GENOMIC DNA]</scope>
    <source>
        <strain evidence="20">ATCC BAA-888 / DSM 13862 / ZAS-9</strain>
    </source>
</reference>
<gene>
    <name evidence="19" type="ordered locus">TREAZ_3235</name>
</gene>
<dbReference type="GO" id="GO:0004635">
    <property type="term" value="F:phosphoribosyl-AMP cyclohydrolase activity"/>
    <property type="evidence" value="ECO:0007669"/>
    <property type="project" value="UniProtKB-EC"/>
</dbReference>
<evidence type="ECO:0000256" key="5">
    <source>
        <dbReference type="ARBA" id="ARBA00007731"/>
    </source>
</evidence>
<dbReference type="InterPro" id="IPR038019">
    <property type="entry name" value="PRib_AMP_CycHydrolase_sf"/>
</dbReference>
<dbReference type="SUPFAM" id="SSF141734">
    <property type="entry name" value="HisI-like"/>
    <property type="match status" value="1"/>
</dbReference>
<evidence type="ECO:0000256" key="7">
    <source>
        <dbReference type="ARBA" id="ARBA00009667"/>
    </source>
</evidence>
<dbReference type="InterPro" id="IPR008179">
    <property type="entry name" value="HisE"/>
</dbReference>
<organism evidence="19 20">
    <name type="scientific">Leadbettera azotonutricia (strain ATCC BAA-888 / DSM 13862 / ZAS-9)</name>
    <name type="common">Treponema azotonutricium</name>
    <dbReference type="NCBI Taxonomy" id="545695"/>
    <lineage>
        <taxon>Bacteria</taxon>
        <taxon>Pseudomonadati</taxon>
        <taxon>Spirochaetota</taxon>
        <taxon>Spirochaetia</taxon>
        <taxon>Spirochaetales</taxon>
        <taxon>Breznakiellaceae</taxon>
        <taxon>Leadbettera</taxon>
    </lineage>
</organism>
<dbReference type="SUPFAM" id="SSF101386">
    <property type="entry name" value="all-alpha NTP pyrophosphatases"/>
    <property type="match status" value="1"/>
</dbReference>
<name>F5Y985_LEAAZ</name>
<dbReference type="eggNOG" id="COG0139">
    <property type="taxonomic scope" value="Bacteria"/>
</dbReference>
<evidence type="ECO:0000256" key="13">
    <source>
        <dbReference type="ARBA" id="ARBA00022801"/>
    </source>
</evidence>
<keyword evidence="11 17" id="KW-0028">Amino-acid biosynthesis</keyword>
<evidence type="ECO:0000256" key="2">
    <source>
        <dbReference type="ARBA" id="ARBA00001460"/>
    </source>
</evidence>
<comment type="catalytic activity">
    <reaction evidence="2">
        <text>1-(5-phospho-beta-D-ribosyl)-ATP + H2O = 1-(5-phospho-beta-D-ribosyl)-5'-AMP + diphosphate + H(+)</text>
        <dbReference type="Rhea" id="RHEA:22828"/>
        <dbReference type="ChEBI" id="CHEBI:15377"/>
        <dbReference type="ChEBI" id="CHEBI:15378"/>
        <dbReference type="ChEBI" id="CHEBI:33019"/>
        <dbReference type="ChEBI" id="CHEBI:59457"/>
        <dbReference type="ChEBI" id="CHEBI:73183"/>
        <dbReference type="EC" id="3.6.1.31"/>
    </reaction>
</comment>
<evidence type="ECO:0000256" key="6">
    <source>
        <dbReference type="ARBA" id="ARBA00008299"/>
    </source>
</evidence>
<keyword evidence="14" id="KW-0067">ATP-binding</keyword>
<dbReference type="Gene3D" id="1.10.287.1080">
    <property type="entry name" value="MazG-like"/>
    <property type="match status" value="1"/>
</dbReference>
<dbReference type="FunFam" id="3.10.20.810:FF:000001">
    <property type="entry name" value="Histidine biosynthesis bifunctional protein HisIE"/>
    <property type="match status" value="1"/>
</dbReference>
<evidence type="ECO:0000256" key="8">
    <source>
        <dbReference type="ARBA" id="ARBA00012414"/>
    </source>
</evidence>
<comment type="similarity">
    <text evidence="7 17">Belongs to the HisA/HisF family.</text>
</comment>
<comment type="pathway">
    <text evidence="4">Amino-acid biosynthesis; L-histidine biosynthesis; L-histidine from 5-phospho-alpha-D-ribose 1-diphosphate: step 2/9.</text>
</comment>
<keyword evidence="16" id="KW-0511">Multifunctional enzyme</keyword>
<dbReference type="KEGG" id="taz:TREAZ_3235"/>
<evidence type="ECO:0000256" key="15">
    <source>
        <dbReference type="ARBA" id="ARBA00023102"/>
    </source>
</evidence>
<keyword evidence="12" id="KW-0547">Nucleotide-binding</keyword>
<dbReference type="Pfam" id="PF00977">
    <property type="entry name" value="His_biosynth"/>
    <property type="match status" value="1"/>
</dbReference>
<dbReference type="Pfam" id="PF01503">
    <property type="entry name" value="PRA-PH"/>
    <property type="match status" value="1"/>
</dbReference>
<evidence type="ECO:0000256" key="4">
    <source>
        <dbReference type="ARBA" id="ARBA00005204"/>
    </source>
</evidence>
<dbReference type="Gene3D" id="3.10.20.810">
    <property type="entry name" value="Phosphoribosyl-AMP cyclohydrolase"/>
    <property type="match status" value="1"/>
</dbReference>
<dbReference type="InterPro" id="IPR011060">
    <property type="entry name" value="RibuloseP-bd_barrel"/>
</dbReference>
<dbReference type="InterPro" id="IPR006062">
    <property type="entry name" value="His_biosynth"/>
</dbReference>
<dbReference type="PANTHER" id="PTHR42945">
    <property type="entry name" value="HISTIDINE BIOSYNTHESIS BIFUNCTIONAL PROTEIN"/>
    <property type="match status" value="1"/>
</dbReference>
<dbReference type="AlphaFoldDB" id="F5Y985"/>
<evidence type="ECO:0000313" key="19">
    <source>
        <dbReference type="EMBL" id="AEF83020.1"/>
    </source>
</evidence>
<evidence type="ECO:0000256" key="10">
    <source>
        <dbReference type="ARBA" id="ARBA00017720"/>
    </source>
</evidence>
<reference evidence="19 20" key="2">
    <citation type="journal article" date="2011" name="ISME J.">
        <title>RNA-seq reveals cooperative metabolic interactions between two termite-gut spirochete species in co-culture.</title>
        <authorList>
            <person name="Rosenthal A.Z."/>
            <person name="Matson E.G."/>
            <person name="Eldar A."/>
            <person name="Leadbetter J.R."/>
        </authorList>
    </citation>
    <scope>NUCLEOTIDE SEQUENCE [LARGE SCALE GENOMIC DNA]</scope>
    <source>
        <strain evidence="20">ATCC BAA-888 / DSM 13862 / ZAS-9</strain>
    </source>
</reference>
<evidence type="ECO:0000256" key="14">
    <source>
        <dbReference type="ARBA" id="ARBA00022840"/>
    </source>
</evidence>
<comment type="catalytic activity">
    <reaction evidence="1">
        <text>1-(5-phospho-beta-D-ribosyl)-5'-AMP + H2O = 1-(5-phospho-beta-D-ribosyl)-5-[(5-phospho-beta-D-ribosylamino)methylideneamino]imidazole-4-carboxamide</text>
        <dbReference type="Rhea" id="RHEA:20049"/>
        <dbReference type="ChEBI" id="CHEBI:15377"/>
        <dbReference type="ChEBI" id="CHEBI:58435"/>
        <dbReference type="ChEBI" id="CHEBI:59457"/>
        <dbReference type="EC" id="3.5.4.19"/>
    </reaction>
</comment>
<dbReference type="CDD" id="cd11546">
    <property type="entry name" value="NTP-PPase_His4"/>
    <property type="match status" value="1"/>
</dbReference>
<dbReference type="PANTHER" id="PTHR42945:SF1">
    <property type="entry name" value="HISTIDINE BIOSYNTHESIS BIFUNCTIONAL PROTEIN HIS7"/>
    <property type="match status" value="1"/>
</dbReference>
<comment type="pathway">
    <text evidence="3">Amino-acid biosynthesis; L-histidine biosynthesis; L-histidine from 5-phospho-alpha-D-ribose 1-diphosphate: step 3/9.</text>
</comment>
<evidence type="ECO:0000256" key="1">
    <source>
        <dbReference type="ARBA" id="ARBA00000024"/>
    </source>
</evidence>
<dbReference type="RefSeq" id="WP_015712327.1">
    <property type="nucleotide sequence ID" value="NC_015577.1"/>
</dbReference>
<evidence type="ECO:0000256" key="9">
    <source>
        <dbReference type="ARBA" id="ARBA00012721"/>
    </source>
</evidence>
<evidence type="ECO:0000256" key="16">
    <source>
        <dbReference type="ARBA" id="ARBA00023268"/>
    </source>
</evidence>
<keyword evidence="15 17" id="KW-0368">Histidine biosynthesis</keyword>
<evidence type="ECO:0000256" key="11">
    <source>
        <dbReference type="ARBA" id="ARBA00022605"/>
    </source>
</evidence>
<feature type="domain" description="Phosphoribosyl-AMP cyclohydrolase" evidence="18">
    <location>
        <begin position="275"/>
        <end position="347"/>
    </location>
</feature>
<dbReference type="InParanoid" id="F5Y985"/>
<dbReference type="EC" id="3.6.1.31" evidence="8"/>
<evidence type="ECO:0000259" key="18">
    <source>
        <dbReference type="Pfam" id="PF01502"/>
    </source>
</evidence>
<dbReference type="NCBIfam" id="TIGR03188">
    <property type="entry name" value="histidine_hisI"/>
    <property type="match status" value="1"/>
</dbReference>
<comment type="similarity">
    <text evidence="5">In the C-terminal section; belongs to the PRA-PH family.</text>
</comment>
<dbReference type="InterPro" id="IPR002496">
    <property type="entry name" value="PRib_AMP_CycHydrolase_dom"/>
</dbReference>
<dbReference type="HOGENOM" id="CLU_048577_0_2_12"/>
<dbReference type="Proteomes" id="UP000009222">
    <property type="component" value="Chromosome"/>
</dbReference>
<evidence type="ECO:0000313" key="20">
    <source>
        <dbReference type="Proteomes" id="UP000009222"/>
    </source>
</evidence>
<dbReference type="OrthoDB" id="9795769at2"/>
<keyword evidence="20" id="KW-1185">Reference proteome</keyword>
<comment type="similarity">
    <text evidence="6">In the N-terminal section; belongs to the PRA-CH family.</text>
</comment>
<evidence type="ECO:0000256" key="17">
    <source>
        <dbReference type="RuleBase" id="RU003657"/>
    </source>
</evidence>
<dbReference type="EC" id="3.5.4.19" evidence="9"/>
<evidence type="ECO:0000256" key="3">
    <source>
        <dbReference type="ARBA" id="ARBA00005169"/>
    </source>
</evidence>
<dbReference type="Gene3D" id="3.20.20.70">
    <property type="entry name" value="Aldolase class I"/>
    <property type="match status" value="1"/>
</dbReference>
<dbReference type="InterPro" id="IPR013785">
    <property type="entry name" value="Aldolase_TIM"/>
</dbReference>
<accession>F5Y985</accession>
<dbReference type="STRING" id="545695.TREAZ_3235"/>
<protein>
    <recommendedName>
        <fullName evidence="10">Histidine biosynthesis bifunctional protein HisIE</fullName>
        <ecNumber evidence="9">3.5.4.19</ecNumber>
        <ecNumber evidence="8">3.6.1.31</ecNumber>
    </recommendedName>
</protein>
<proteinExistence type="inferred from homology"/>
<dbReference type="Pfam" id="PF01502">
    <property type="entry name" value="PRA-CH"/>
    <property type="match status" value="1"/>
</dbReference>
<evidence type="ECO:0000256" key="12">
    <source>
        <dbReference type="ARBA" id="ARBA00022741"/>
    </source>
</evidence>
<dbReference type="InterPro" id="IPR021130">
    <property type="entry name" value="PRib-ATP_PPHydrolase-like"/>
</dbReference>
<dbReference type="GO" id="GO:0005524">
    <property type="term" value="F:ATP binding"/>
    <property type="evidence" value="ECO:0007669"/>
    <property type="project" value="UniProtKB-KW"/>
</dbReference>
<dbReference type="eggNOG" id="COG0106">
    <property type="taxonomic scope" value="Bacteria"/>
</dbReference>
<keyword evidence="13" id="KW-0378">Hydrolase</keyword>